<name>A0A3A8NB30_9BACT</name>
<proteinExistence type="predicted"/>
<comment type="caution">
    <text evidence="3">The sequence shown here is derived from an EMBL/GenBank/DDBJ whole genome shotgun (WGS) entry which is preliminary data.</text>
</comment>
<organism evidence="3 4">
    <name type="scientific">Corallococcus sicarius</name>
    <dbReference type="NCBI Taxonomy" id="2316726"/>
    <lineage>
        <taxon>Bacteria</taxon>
        <taxon>Pseudomonadati</taxon>
        <taxon>Myxococcota</taxon>
        <taxon>Myxococcia</taxon>
        <taxon>Myxococcales</taxon>
        <taxon>Cystobacterineae</taxon>
        <taxon>Myxococcaceae</taxon>
        <taxon>Corallococcus</taxon>
    </lineage>
</organism>
<dbReference type="NCBIfam" id="TIGR03382">
    <property type="entry name" value="GC_trans_RRR"/>
    <property type="match status" value="1"/>
</dbReference>
<evidence type="ECO:0000256" key="2">
    <source>
        <dbReference type="SAM" id="SignalP"/>
    </source>
</evidence>
<keyword evidence="1" id="KW-0812">Transmembrane</keyword>
<dbReference type="AlphaFoldDB" id="A0A3A8NB30"/>
<dbReference type="Proteomes" id="UP000273405">
    <property type="component" value="Unassembled WGS sequence"/>
</dbReference>
<keyword evidence="1" id="KW-1133">Transmembrane helix</keyword>
<keyword evidence="4" id="KW-1185">Reference proteome</keyword>
<dbReference type="RefSeq" id="WP_120628766.1">
    <property type="nucleotide sequence ID" value="NZ_RAWG01000256.1"/>
</dbReference>
<sequence>MRHLFRPAGVFAVSLLGSTAAFATSTGIAGQSGKDGVMCSTCHKGGATTPTVVLEGPTSLEPGATGQYTFIIQGGPAKTGGVDIAVDSADASLLAGSGTKKLGAELTHSAPQPFTGNALRFNFSLVAPAKDVTLTLFGAGNSSNADLGSDGDKAVATKLTVTVGKGTPVVAPPPEDDGGGCAAAGGAPLSALALAGWALLRRRRS</sequence>
<reference evidence="4" key="1">
    <citation type="submission" date="2018-09" db="EMBL/GenBank/DDBJ databases">
        <authorList>
            <person name="Livingstone P.G."/>
            <person name="Whitworth D.E."/>
        </authorList>
    </citation>
    <scope>NUCLEOTIDE SEQUENCE [LARGE SCALE GENOMIC DNA]</scope>
    <source>
        <strain evidence="4">CA040B</strain>
    </source>
</reference>
<feature type="signal peptide" evidence="2">
    <location>
        <begin position="1"/>
        <end position="23"/>
    </location>
</feature>
<feature type="transmembrane region" description="Helical" evidence="1">
    <location>
        <begin position="182"/>
        <end position="200"/>
    </location>
</feature>
<evidence type="ECO:0000313" key="3">
    <source>
        <dbReference type="EMBL" id="RKH37182.1"/>
    </source>
</evidence>
<dbReference type="NCBIfam" id="NF041894">
    <property type="entry name" value="MXAN_6652_fam"/>
    <property type="match status" value="1"/>
</dbReference>
<dbReference type="EMBL" id="RAWG01000256">
    <property type="protein sequence ID" value="RKH37182.1"/>
    <property type="molecule type" value="Genomic_DNA"/>
</dbReference>
<keyword evidence="1" id="KW-0472">Membrane</keyword>
<evidence type="ECO:0000256" key="1">
    <source>
        <dbReference type="SAM" id="Phobius"/>
    </source>
</evidence>
<dbReference type="InterPro" id="IPR017756">
    <property type="entry name" value="TM_Gly-Cys-Arg_CS"/>
</dbReference>
<keyword evidence="2" id="KW-0732">Signal</keyword>
<evidence type="ECO:0000313" key="4">
    <source>
        <dbReference type="Proteomes" id="UP000273405"/>
    </source>
</evidence>
<accession>A0A3A8NB30</accession>
<dbReference type="OrthoDB" id="5512010at2"/>
<dbReference type="NCBIfam" id="NF041895">
    <property type="entry name" value="choice_anch_V"/>
    <property type="match status" value="1"/>
</dbReference>
<protein>
    <submittedName>
        <fullName evidence="3">Uncharacterized protein</fullName>
    </submittedName>
</protein>
<feature type="chain" id="PRO_5017286402" evidence="2">
    <location>
        <begin position="24"/>
        <end position="205"/>
    </location>
</feature>
<gene>
    <name evidence="3" type="ORF">D7X12_30515</name>
</gene>